<dbReference type="HOGENOM" id="CLU_093172_0_0_12"/>
<dbReference type="Gene3D" id="3.40.50.150">
    <property type="entry name" value="Vaccinia Virus protein VP39"/>
    <property type="match status" value="1"/>
</dbReference>
<name>B0SQ46_LEPBP</name>
<organism evidence="2 3">
    <name type="scientific">Leptospira biflexa serovar Patoc (strain Patoc 1 / ATCC 23582 / Paris)</name>
    <dbReference type="NCBI Taxonomy" id="456481"/>
    <lineage>
        <taxon>Bacteria</taxon>
        <taxon>Pseudomonadati</taxon>
        <taxon>Spirochaetota</taxon>
        <taxon>Spirochaetia</taxon>
        <taxon>Leptospirales</taxon>
        <taxon>Leptospiraceae</taxon>
        <taxon>Leptospira</taxon>
    </lineage>
</organism>
<dbReference type="GO" id="GO:0032259">
    <property type="term" value="P:methylation"/>
    <property type="evidence" value="ECO:0007669"/>
    <property type="project" value="UniProtKB-KW"/>
</dbReference>
<dbReference type="EMBL" id="CP000786">
    <property type="protein sequence ID" value="ABZ99198.1"/>
    <property type="molecule type" value="Genomic_DNA"/>
</dbReference>
<dbReference type="STRING" id="456481.LEPBI_I3132"/>
<dbReference type="KEGG" id="lbi:LEPBI_I3132"/>
<evidence type="ECO:0000313" key="3">
    <source>
        <dbReference type="Proteomes" id="UP000001847"/>
    </source>
</evidence>
<keyword evidence="2" id="KW-0808">Transferase</keyword>
<dbReference type="SUPFAM" id="SSF53335">
    <property type="entry name" value="S-adenosyl-L-methionine-dependent methyltransferases"/>
    <property type="match status" value="1"/>
</dbReference>
<dbReference type="Gene3D" id="2.20.25.110">
    <property type="entry name" value="S-adenosyl-L-methionine-dependent methyltransferases"/>
    <property type="match status" value="1"/>
</dbReference>
<dbReference type="GO" id="GO:0008168">
    <property type="term" value="F:methyltransferase activity"/>
    <property type="evidence" value="ECO:0007669"/>
    <property type="project" value="UniProtKB-KW"/>
</dbReference>
<reference evidence="2 3" key="1">
    <citation type="journal article" date="2008" name="PLoS ONE">
        <title>Genome sequence of the saprophyte Leptospira biflexa provides insights into the evolution of Leptospira and the pathogenesis of leptospirosis.</title>
        <authorList>
            <person name="Picardeau M."/>
            <person name="Bulach D.M."/>
            <person name="Bouchier C."/>
            <person name="Zuerner R.L."/>
            <person name="Zidane N."/>
            <person name="Wilson P.J."/>
            <person name="Creno S."/>
            <person name="Kuczek E.S."/>
            <person name="Bommezzadri S."/>
            <person name="Davis J.C."/>
            <person name="McGrath A."/>
            <person name="Johnson M.J."/>
            <person name="Boursaux-Eude C."/>
            <person name="Seemann T."/>
            <person name="Rouy Z."/>
            <person name="Coppel R.L."/>
            <person name="Rood J.I."/>
            <person name="Lajus A."/>
            <person name="Davies J.K."/>
            <person name="Medigue C."/>
            <person name="Adler B."/>
        </authorList>
    </citation>
    <scope>NUCLEOTIDE SEQUENCE [LARGE SCALE GENOMIC DNA]</scope>
    <source>
        <strain evidence="3">Patoc 1 / ATCC 23582 / Paris</strain>
    </source>
</reference>
<protein>
    <submittedName>
        <fullName evidence="2">Putative SAM-dependent methyltransferase</fullName>
    </submittedName>
</protein>
<proteinExistence type="predicted"/>
<feature type="domain" description="Methyltransferase" evidence="1">
    <location>
        <begin position="47"/>
        <end position="143"/>
    </location>
</feature>
<dbReference type="AlphaFoldDB" id="B0SQ46"/>
<accession>B0SQ46</accession>
<dbReference type="InterPro" id="IPR041698">
    <property type="entry name" value="Methyltransf_25"/>
</dbReference>
<dbReference type="InterPro" id="IPR029063">
    <property type="entry name" value="SAM-dependent_MTases_sf"/>
</dbReference>
<dbReference type="CDD" id="cd02440">
    <property type="entry name" value="AdoMet_MTases"/>
    <property type="match status" value="1"/>
</dbReference>
<evidence type="ECO:0000259" key="1">
    <source>
        <dbReference type="Pfam" id="PF13649"/>
    </source>
</evidence>
<keyword evidence="2" id="KW-0489">Methyltransferase</keyword>
<keyword evidence="3" id="KW-1185">Reference proteome</keyword>
<dbReference type="BioCyc" id="LBIF456481:LEPBI_RS15335-MONOMER"/>
<dbReference type="Pfam" id="PF13649">
    <property type="entry name" value="Methyltransf_25"/>
    <property type="match status" value="1"/>
</dbReference>
<sequence>MNVKKHYESHLGNFYTWMLGDWVKKSEEFKSFLERQNLTPKFNKKAIDMGAGNGMQAIPLAELGYEVTAIDFNPQLLNELKHNIKERSLPMQVIDGEITNFELWKDINPELILCCGDTISHLASFAEIKQWVQNCYSQIIPGGKFILSFRDYSKPLQDQERFIPVKSDENRIHTCILDYADEAVSVTDLLYERVKGNWEMRVSSYQKVRITLAMIQNLLKEIGFQIEILEDFQRMNLIVAAK</sequence>
<dbReference type="OrthoDB" id="9791837at2"/>
<dbReference type="Proteomes" id="UP000001847">
    <property type="component" value="Chromosome I"/>
</dbReference>
<dbReference type="RefSeq" id="WP_012390056.1">
    <property type="nucleotide sequence ID" value="NC_010602.1"/>
</dbReference>
<gene>
    <name evidence="2" type="ordered locus">LEPBI_I3132</name>
</gene>
<evidence type="ECO:0000313" key="2">
    <source>
        <dbReference type="EMBL" id="ABZ99198.1"/>
    </source>
</evidence>